<dbReference type="Xenbase" id="XB-GENE-5881528">
    <property type="gene designation" value="eppk1"/>
</dbReference>
<evidence type="ECO:0000256" key="5">
    <source>
        <dbReference type="ARBA" id="ARBA00022949"/>
    </source>
</evidence>
<evidence type="ECO:0000256" key="2">
    <source>
        <dbReference type="ARBA" id="ARBA00009109"/>
    </source>
</evidence>
<sequence>MWVSVGQVAALLGGARRGGAGLSGIYRAVGLTVGSRGRSLSVRPLCLCPRLCRPHPHLPHRPPTYRPFRVLGTYMSNMEHKISQTVTRSVVTRTVVHSAGTAQTRVVQSSQSSHSAQHLRELQASGPTKVSPSIAGFFVEKTKEKISIYQALQEKLVTSEVALSLLEAQAATGNILDPKSNQKLSVEAAIGQGIVGPEFQEKLLFANKAVTGHRHKDGTLSLFQAFKKGQINQPNTVRLLGAQLATGGIISPSDGQRVSLAEAIKLNLIDEEMASMFSKNSDSVKCYLDPNTQEAATYQQLLAKCTTDTESGLALLALQGTLQGLRKPVTAEQLLRANIINQALYDDIRQGKERLENVGERHEVKQCLHGLGSIGGIYVESTKEKISIYQAMKKNILSSHVAASLLEAQAASGFIIDPVSNRTFTVTEAIKEELIGLELKEKLLSAERSVTGFSDPYTDSRISLFQAIKKELIDKNLGMNLLQVQKATGGFIDPVNSFHVPVEVAYQQGLLDEEMNRLLSDPLNGPKGFLDPNTNDAVTYAELKKRCIVDPETKVFFFPVKLTFQGIRGKVTADELLDSLIIDRETFENLQQGRTSDKEVADRELVRQYLEGTGCIAGVVIVSSSETKSLYQAMKEHYLMSGTSIALLEAQAATGGLIDPIKNLKFSVDEAVKNGLAGPELYEKLLSAEKATTGYRDPYNGQKVSLFQAIKGGFVERHHGIQLLEVQMATGGIIDPLHKHRVPKEVAYKRGLFDDDMNKNILAMMEEPKGYFDPNLKVNINYGQMLHKCLVDLATGLYLLPIFDQTQQTCPNTLIDFQTTMTLKAAKIPVTSGKYKAQTVSIWELLFSDYFTTEERISLVYRFKCQTVTLEGLSNQINTNIQQIVSSTKISFEGLRERVTPKQLLNSDIIDKTLYEKLEQGEASVKDVVNMDTVKKYLQGTGCIGGLILTETQEKMSIYQAKRKALLRPGTSLILLEAQAATGFIIDPVENKKYSVEEALKANVIGPEFYEKLLSAEKSVTGYIDPYTEKTISLFQAMSKGLIVKEHGIRLLEAQIASGGIIDPINSHRIPVEVAYKRGYFDKKMNLILSDPSDDTKGFFDPNTNENLTYLQLKEKCITEPTTNLCLLPLRGKKSLVSINDSVKASLSNLEIYVRYGRFRQKTVSAWVLINSEYFSEWKRRYIVEQYRLQKKTLKEIAILIEEEMNKWTDIRFPALRGQVNIHQLLEYEIIDKELFQQVLDGKVKVEDVMKTEKVQRHLHGSDILGGVILQPSNQRISFLEATKKRILLPSTVLPILEAQAATGHIIDPISNQKLTVDEALKAGVIDPQHYDKLLTAEEAVTGYKDPFTGRRISLYQAMRKGLVDEKHAIQLLDAQLATGGIIDPDTALHLPVSVANKHGFFNDELHQSLSTDALNSYCDPTTKQMVSYSELVSRSEQDKPAGIRLIPLPEGFTEVPTDNIFSEEEVKETFKNTRIEERNTTLWVLIHYGYFTEEQRSQILERYKLKKATLQEVTTEILQFIKDNEIKMTTHISFEGLRGKVPAIRLLDLGILNQTVFNELLQGLKTTEEVSKLESVKKYLQGTGYISGVFLQSTKEKMSIYQAMKRNLIMPANGLLFLEAQAATGFLIDPVYNQKYSVDSAVKAGVVGPELHEKLLTAESAVTGFLDPYTGNKISLLQAIGKDLLLRNEAIPLLQAQIAAGGIVDPNHCHYVPLEMAHKLGFLDEEVDVAKSTISLKAFYDPDTKENLSYMELKDKCYKDPETGLLLLPLSESAAIYADENIISVLKSVTVNVQAGRFKGQVVSVWELLNSEYISVSKLKELLALYSKSSAEALQLLIQTVTTIIIESEKESKKIHFKGLRRQVSASDLFLSEVIDKQTLDDLNLGKKTITEVTEMDNVKRYLEGTNCIAGVLVQATNKKMSIYEAMLKGILRPGTALVLLEAQAATGFIVDPVKNMKLSVDEALGCRLIGQEIYKKLLSAEQAVTGYTDPHNEEKISLFQAMNKKLIVESHGIRLLEAQIATGGIIDPVHSHRIPVDTAYKRGYFNEEMNTILSDPSDDTKGFFDPNTHENLTYLQLVERCIQDPETGLYLLQVVKKGENYFYITDKIKEDLQSKRVLMHHGSFTNQTVSLWEILSSHYVTDLKRRELVRLYIEGVMTEEHLLSSVTTLIMDYESKSNILMFKGIRGEVSATELFNAEIIDKKTLDDLRAGKKTVEDIAQVDSIKTYLEGTGCIAGAFVLPDNEKLSVYEAIKKGILPNDIGLTLLEAQVATGFLIDPVKNKRLSVSEALSAGLIGTDVQNKLELAEQAVTGFTDPDSGNKLSLFQAIKKGLINRDQGLYLLEAQLCTGGVINPLYSHRVPLGAAYKKGLLDEDTYILLSDGKKGFTDPNTHERISYKNLMERCTKDTTTGLDLLQLAKKRDDYFYIDNPTKNILTSTPLKMHAGKFQGQDVSLWDILCSIYISEEKRKELIKKYKSETTATLKSIIATILSIIEKKETTQSDIWFQGLRKQVTASELYSAGIINKETLEGLKQEPHTITDVAQNESVKKFLEGTSCIAGLLVPSLENPAIKVKMNIYNAMLKRILRPGTALVLLEAQAATGFIIDSIKNKKLSVDEAFEAGLIGYEIYEKLLCAEKAVTGYTDPYTGSKISLFQAMKADLIVKEHGIRVLEAQIATGGIIDPVHSHRVPVEVAYKRGYFDEEMNQILSDPTDDTKGFFDPNTHENLTYMQLIKRCVQDPETKLYMLEIHGSKPSPGNVQSALRQKTVEVTTGQFQGRKVSIWDLIHSQYISPEKRDDLLKKFTSGTLSIEELMEIIITMIYETEATALPTDTIDAVKQDEQIITLFLSEKVDVTMGDFRGKSVSLWEILNSHYISEEKRKELIDKMKVGSTTMEEIIAIVITIITETELQKGTQVPQIVRFDQWVQDNDIQEALKRISINVTKGQFQGQEFSIWDLLQSKSIPEETRLELLGDYRLTIEEIIKGVVQSVKDTEIGSCTYDLHDEVFNVLQTVKTDVTVGEFKGQKYSVWELLNSKYFSEDKKKELLENFNLGTINIHELIQIITTIIEEMEENTRRLKFKGLRRQVTATELLTSEIIDQDTLRELAQGKKTVEEVTEMDTVKRYLEGESCIAGILVPSAKEPSQKDKMSIYNAMQKNILRPGTALVLLEAQAATGFVIDPINNKKLSVDEAVAAGVIGKELHGKLLSAERAVTGYKDPYTGDKVSLFQAMQKELIVKDHGIRLLEAQIATGGIIDPLHSHRVPVDIAYKRGYFDEEMNQILSDPSDDTKGFFDPNTHENLTYMQLLQRCIKDSDTGLCLLEISKAKSTHFKAETNFESRLKSLTVHLKIGHYQGQNVSLWELLNSHYFSEEKRQELLLKYKTGAITINELQTIVITTTEELESKKTGHLNGSVHEELDQKTVLSSAFVQVTKGKFMGQKISVWELLNSEYFTEEKRKEILQKYSSGAWTMEEIITLITTIIAEVEKNREKLEKETQSTSESLHSTTGTDKQLQQALDVITVSVPAGEFQKEKISLWEILHTKYISSDKRNSLLNKHQVTIETLKGDIMKLIGEKEVKGDEEVKQTLELKFMDVRVGKFKGQQVSLWVLLHSKYISEEKRKELLEKYKSGTLTLEEMFRIIITITEETEEKSHNIKFTGLRRQVTATELLESQIIDQSTMNELTQGSRTVEQVTQMDSVKRYLQGTSPIAGVFVTSKKEGSQREKMTIYDAMFRRILRPGTALVLLEAQAATGFVIDPIQNRRLSVEEAKNAGLIGHEIYNKLLSAERGVTGYTDPYTGNKISLFQAMKKELIVKDHGIRLLEAQIATGGIIDPVHSHRVPVEVAYKRGYFDEEMNQILSDPSDDTKGFFDPNTHENLTYMQLLQRCVEDPETGMFMLDVKDTKPALVRTDYTSALQSKTVLIQSGEFQGKNVSVWELLHSHYISKEKREELLKKYSSGSLSATDLEALILTIISETERERVVDVTKEDPKIHTTLKSVTIDISVGSFQTKTTTIWDLLQSDYFSERERNDLLEKLHAGTLTLEEIIKFIVTVVTEKETKTLQSVTTTTQIKREEVVQKSIDLSQWPPEEQLQKALEAIPYEVSRQQNLGEKQDSESIWGVLQSEKLPDDQRKELLKTCKDTVQDVLIGCIRLIQGEGQFSAETFSIDEQTQKLLQNTTMEISVGEFKGQNLSLWDLLLSKYISAEKRKEILMAYLTGSSSIQDIIRMITTIIEETEDRTSKLMFQGLRQQVTAAELLSSEIIDQKTLDDLSKGNKTLEEITQMDSVKRYLEGTSCIAGVFAPSKKHPSKMEKMSIYQAMRKNILRPGTALVLLEAQAATGFIIDPVNNRKLSVDEAVSSGVVGKELHAKLLSAERAVTGYRDPYSGDKISLFQAMKKNLIVKDHGVRLLEAQIATGGVIDPVYSHRVPVSVAYKRGYFDEEMNQVLCDPSDDTKGFFDPNTHENLTYMQLVQRCVQDPDTGLNMLEVKDVKSPLFQIDKTIQSSLQSQTMDIKVGQYKGQNVSVWELLTSRYLCEADKERQDLLMKYKSGAITIQKLMAELVLLVEKLEEKRSSSNVAQHFSEGDTDKEKHSFLQSVEVEVTAGHLKGQKSSLWQFLNSSYITAEKRNELLIKYESGALTLEQLVQSVLAIMAEAEKTVINGSDGASVGESGKAGAVIQSLSHFSTFFSIGEFQGPSVSLWDILHSKTISRAERDNMLKKYLLTIEEVIAVLSKFFPSSKGQSAEQYGQTASFLKSVTVQVAIGEFKVEGKAHSLWELLHSKYITQEKRNKLIEKFESKTLTWEEIFQIIVTIIKETEERGRQLKFKGLRKQVSASELLQSQIIDQDTLIDLTLGKKTLAEVTEMDSVRRYLEGTSCIAGVLVTSKTDPSKKEKMSIYTAMLKGILRPGTALVLLEAQAATGFVIDPIKNIKLSVDEAAASGVIGQELHSKLLSAEKAVTGYNDPSTSQKISLFQAMQKELIVQHHGIRLLEAQIATGGIIDPVHSHRVPVEVAYKRGYFDEEMNKILDDPTDDTKGFFDPNTHENLTYMQLLQRCVQDPDTGLFMLGVSTK</sequence>
<keyword evidence="6 7" id="KW-0175">Coiled coil</keyword>
<comment type="similarity">
    <text evidence="2">Belongs to the plakin or cytolinker family.</text>
</comment>
<evidence type="ECO:0000256" key="1">
    <source>
        <dbReference type="ARBA" id="ARBA00004282"/>
    </source>
</evidence>
<evidence type="ECO:0000313" key="9">
    <source>
        <dbReference type="Proteomes" id="UP000008143"/>
    </source>
</evidence>
<evidence type="ECO:0000256" key="7">
    <source>
        <dbReference type="SAM" id="Coils"/>
    </source>
</evidence>
<feature type="region of interest" description="Disordered" evidence="8">
    <location>
        <begin position="102"/>
        <end position="129"/>
    </location>
</feature>
<dbReference type="FunFam" id="3.90.1290.10:FF:000025">
    <property type="entry name" value="Epiplakin 1"/>
    <property type="match status" value="1"/>
</dbReference>
<keyword evidence="3" id="KW-0597">Phosphoprotein</keyword>
<dbReference type="PANTHER" id="PTHR23169:SF21">
    <property type="entry name" value="EPIPLAKIN"/>
    <property type="match status" value="1"/>
</dbReference>
<evidence type="ECO:0000313" key="11">
    <source>
        <dbReference type="Xenbase" id="XB-GENE-5881528"/>
    </source>
</evidence>
<dbReference type="InterPro" id="IPR035915">
    <property type="entry name" value="Plakin_repeat_sf"/>
</dbReference>
<dbReference type="GO" id="GO:0005856">
    <property type="term" value="C:cytoskeleton"/>
    <property type="evidence" value="ECO:0007669"/>
    <property type="project" value="UniProtKB-SubCell"/>
</dbReference>
<organism evidence="9 10">
    <name type="scientific">Xenopus tropicalis</name>
    <name type="common">Western clawed frog</name>
    <name type="synonym">Silurana tropicalis</name>
    <dbReference type="NCBI Taxonomy" id="8364"/>
    <lineage>
        <taxon>Eukaryota</taxon>
        <taxon>Metazoa</taxon>
        <taxon>Chordata</taxon>
        <taxon>Craniata</taxon>
        <taxon>Vertebrata</taxon>
        <taxon>Euteleostomi</taxon>
        <taxon>Amphibia</taxon>
        <taxon>Batrachia</taxon>
        <taxon>Anura</taxon>
        <taxon>Pipoidea</taxon>
        <taxon>Pipidae</taxon>
        <taxon>Xenopodinae</taxon>
        <taxon>Xenopus</taxon>
        <taxon>Silurana</taxon>
    </lineage>
</organism>
<keyword evidence="5" id="KW-0965">Cell junction</keyword>
<proteinExistence type="inferred from homology"/>
<dbReference type="Gene3D" id="3.90.1290.10">
    <property type="entry name" value="Plakin repeat"/>
    <property type="match status" value="13"/>
</dbReference>
<evidence type="ECO:0000256" key="3">
    <source>
        <dbReference type="ARBA" id="ARBA00022553"/>
    </source>
</evidence>
<dbReference type="GO" id="GO:0042995">
    <property type="term" value="C:cell projection"/>
    <property type="evidence" value="ECO:0007669"/>
    <property type="project" value="UniProtKB-SubCell"/>
</dbReference>
<protein>
    <submittedName>
        <fullName evidence="10">Epiplakin isoform X2</fullName>
    </submittedName>
</protein>
<dbReference type="Pfam" id="PF00681">
    <property type="entry name" value="Plectin"/>
    <property type="match status" value="27"/>
</dbReference>
<dbReference type="AGR" id="Xenbase:XB-GENE-5881528"/>
<dbReference type="FunFam" id="3.90.1290.10:FF:000001">
    <property type="entry name" value="Plectin a"/>
    <property type="match status" value="12"/>
</dbReference>
<dbReference type="CTD" id="83481"/>
<dbReference type="PANTHER" id="PTHR23169">
    <property type="entry name" value="ENVOPLAKIN"/>
    <property type="match status" value="1"/>
</dbReference>
<name>A0A8J1JUZ3_XENTR</name>
<evidence type="ECO:0000256" key="6">
    <source>
        <dbReference type="ARBA" id="ARBA00023054"/>
    </source>
</evidence>
<comment type="subcellular location">
    <subcellularLocation>
        <location evidence="1">Cell junction</location>
    </subcellularLocation>
</comment>
<evidence type="ECO:0000256" key="4">
    <source>
        <dbReference type="ARBA" id="ARBA00022737"/>
    </source>
</evidence>
<dbReference type="InterPro" id="IPR001101">
    <property type="entry name" value="Plectin_repeat"/>
</dbReference>
<feature type="coiled-coil region" evidence="7">
    <location>
        <begin position="3477"/>
        <end position="3504"/>
    </location>
</feature>
<dbReference type="Proteomes" id="UP000008143">
    <property type="component" value="Chromosome 6"/>
</dbReference>
<feature type="compositionally biased region" description="Low complexity" evidence="8">
    <location>
        <begin position="102"/>
        <end position="116"/>
    </location>
</feature>
<gene>
    <name evidence="10 11" type="primary">eppk1</name>
</gene>
<keyword evidence="4" id="KW-0677">Repeat</keyword>
<evidence type="ECO:0000256" key="8">
    <source>
        <dbReference type="SAM" id="MobiDB-lite"/>
    </source>
</evidence>
<dbReference type="SMART" id="SM00250">
    <property type="entry name" value="PLEC"/>
    <property type="match status" value="63"/>
</dbReference>
<dbReference type="SUPFAM" id="SSF75399">
    <property type="entry name" value="Plakin repeat"/>
    <property type="match status" value="13"/>
</dbReference>
<keyword evidence="9" id="KW-1185">Reference proteome</keyword>
<dbReference type="RefSeq" id="XP_031760411.1">
    <property type="nucleotide sequence ID" value="XM_031904551.1"/>
</dbReference>
<dbReference type="GO" id="GO:0070161">
    <property type="term" value="C:anchoring junction"/>
    <property type="evidence" value="ECO:0007669"/>
    <property type="project" value="UniProtKB-SubCell"/>
</dbReference>
<dbReference type="GeneID" id="779606"/>
<reference evidence="10" key="1">
    <citation type="submission" date="2025-08" db="UniProtKB">
        <authorList>
            <consortium name="RefSeq"/>
        </authorList>
    </citation>
    <scope>IDENTIFICATION</scope>
    <source>
        <strain evidence="10">Nigerian</strain>
        <tissue evidence="10">Liver and blood</tissue>
    </source>
</reference>
<dbReference type="GO" id="GO:0045104">
    <property type="term" value="P:intermediate filament cytoskeleton organization"/>
    <property type="evidence" value="ECO:0007669"/>
    <property type="project" value="InterPro"/>
</dbReference>
<evidence type="ECO:0000313" key="10">
    <source>
        <dbReference type="RefSeq" id="XP_031760411.1"/>
    </source>
</evidence>
<dbReference type="InterPro" id="IPR043197">
    <property type="entry name" value="Plakin"/>
</dbReference>
<accession>A0A8J1JUZ3</accession>